<dbReference type="EMBL" id="PYUC01000005">
    <property type="protein sequence ID" value="PTB20589.1"/>
    <property type="molecule type" value="Genomic_DNA"/>
</dbReference>
<sequence length="209" mass="22807">MTENAVEDYGWATESGPESCGYVAPRILELLGVLDVRRVLDIGAGNGALCAELAKAGYEVAGVEYDPKGVQLAKSAHPNIPFYNFGVEDDPARLLAHERAFDAIVSTEVVEHLFSPHLLPIYASRCLKAGGYFILSTPYHGYLKNLALSALNQWDAHHTPLWHGGHIKFWSRATLTALLSANGFQVVGFSGVGRLPYLWKSMVLVARKA</sequence>
<evidence type="ECO:0000313" key="1">
    <source>
        <dbReference type="EMBL" id="PTB20589.1"/>
    </source>
</evidence>
<dbReference type="Gene3D" id="3.40.50.150">
    <property type="entry name" value="Vaccinia Virus protein VP39"/>
    <property type="match status" value="1"/>
</dbReference>
<dbReference type="PANTHER" id="PTHR43861">
    <property type="entry name" value="TRANS-ACONITATE 2-METHYLTRANSFERASE-RELATED"/>
    <property type="match status" value="1"/>
</dbReference>
<keyword evidence="1" id="KW-0489">Methyltransferase</keyword>
<name>A0A2T3XVN8_9BURK</name>
<dbReference type="Proteomes" id="UP000240638">
    <property type="component" value="Unassembled WGS sequence"/>
</dbReference>
<dbReference type="GO" id="GO:0032259">
    <property type="term" value="P:methylation"/>
    <property type="evidence" value="ECO:0007669"/>
    <property type="project" value="UniProtKB-KW"/>
</dbReference>
<dbReference type="GO" id="GO:0008168">
    <property type="term" value="F:methyltransferase activity"/>
    <property type="evidence" value="ECO:0007669"/>
    <property type="project" value="UniProtKB-KW"/>
</dbReference>
<dbReference type="CDD" id="cd02440">
    <property type="entry name" value="AdoMet_MTases"/>
    <property type="match status" value="1"/>
</dbReference>
<protein>
    <submittedName>
        <fullName evidence="1">SAM-dependent methyltransferase</fullName>
    </submittedName>
</protein>
<reference evidence="1 2" key="1">
    <citation type="submission" date="2018-03" db="EMBL/GenBank/DDBJ databases">
        <title>Whole genome analyses suggest that Burkholderia sensu lato contains two further novel genera in the rhizoxinica-symbiotica group Mycetohabitans gen. nov., and Trinickia gen. nov.: implications for the evolution of diazotrophy and nodulation in the Burkholderiaceae.</title>
        <authorList>
            <person name="Estrada De Los Santos P."/>
            <person name="Palmer M."/>
            <person name="Chavez-Ramirez B."/>
            <person name="Steenkamp E.T."/>
            <person name="Hirsch A.M."/>
            <person name="Manyaka P."/>
            <person name="Maluk M."/>
            <person name="Lafos M."/>
            <person name="Crook M."/>
            <person name="Gross E."/>
            <person name="Simon M.F."/>
            <person name="Bueno Dos Reis Junior F."/>
            <person name="Poole P.S."/>
            <person name="Venter S.N."/>
            <person name="James E.K."/>
        </authorList>
    </citation>
    <scope>NUCLEOTIDE SEQUENCE [LARGE SCALE GENOMIC DNA]</scope>
    <source>
        <strain evidence="1 2">JPY-366</strain>
    </source>
</reference>
<dbReference type="PANTHER" id="PTHR43861:SF6">
    <property type="entry name" value="METHYLTRANSFERASE TYPE 11"/>
    <property type="match status" value="1"/>
</dbReference>
<gene>
    <name evidence="1" type="ORF">C9I57_12200</name>
</gene>
<dbReference type="RefSeq" id="WP_107150910.1">
    <property type="nucleotide sequence ID" value="NZ_PYUC01000005.1"/>
</dbReference>
<dbReference type="AlphaFoldDB" id="A0A2T3XVN8"/>
<comment type="caution">
    <text evidence="1">The sequence shown here is derived from an EMBL/GenBank/DDBJ whole genome shotgun (WGS) entry which is preliminary data.</text>
</comment>
<dbReference type="InterPro" id="IPR029063">
    <property type="entry name" value="SAM-dependent_MTases_sf"/>
</dbReference>
<keyword evidence="1" id="KW-0808">Transferase</keyword>
<dbReference type="SUPFAM" id="SSF53335">
    <property type="entry name" value="S-adenosyl-L-methionine-dependent methyltransferases"/>
    <property type="match status" value="1"/>
</dbReference>
<dbReference type="Pfam" id="PF13489">
    <property type="entry name" value="Methyltransf_23"/>
    <property type="match status" value="1"/>
</dbReference>
<proteinExistence type="predicted"/>
<accession>A0A2T3XVN8</accession>
<organism evidence="1 2">
    <name type="scientific">Trinickia symbiotica</name>
    <dbReference type="NCBI Taxonomy" id="863227"/>
    <lineage>
        <taxon>Bacteria</taxon>
        <taxon>Pseudomonadati</taxon>
        <taxon>Pseudomonadota</taxon>
        <taxon>Betaproteobacteria</taxon>
        <taxon>Burkholderiales</taxon>
        <taxon>Burkholderiaceae</taxon>
        <taxon>Trinickia</taxon>
    </lineage>
</organism>
<evidence type="ECO:0000313" key="2">
    <source>
        <dbReference type="Proteomes" id="UP000240638"/>
    </source>
</evidence>